<sequence>MPFGVEVGESVGAIPYGLKRLVTMNEKQNLKTKGKRFGSYNVEIKPIEITLAFGYVGLATPFHEPKKVGQGLGLLLKRSEVANLKRWRFSEEKRKKIQPVPCGTFSILRRVVL</sequence>
<reference evidence="1 2" key="1">
    <citation type="submission" date="2017-09" db="EMBL/GenBank/DDBJ databases">
        <title>Large-scale bioinformatics analysis of Bacillus genomes uncovers conserved roles of natural products in bacterial physiology.</title>
        <authorList>
            <consortium name="Agbiome Team Llc"/>
            <person name="Bleich R.M."/>
            <person name="Kirk G.J."/>
            <person name="Santa Maria K.C."/>
            <person name="Allen S.E."/>
            <person name="Farag S."/>
            <person name="Shank E.A."/>
            <person name="Bowers A."/>
        </authorList>
    </citation>
    <scope>NUCLEOTIDE SEQUENCE [LARGE SCALE GENOMIC DNA]</scope>
    <source>
        <strain evidence="1 2">AFS027647</strain>
    </source>
</reference>
<organism evidence="1 2">
    <name type="scientific">Bacillus cereus</name>
    <dbReference type="NCBI Taxonomy" id="1396"/>
    <lineage>
        <taxon>Bacteria</taxon>
        <taxon>Bacillati</taxon>
        <taxon>Bacillota</taxon>
        <taxon>Bacilli</taxon>
        <taxon>Bacillales</taxon>
        <taxon>Bacillaceae</taxon>
        <taxon>Bacillus</taxon>
        <taxon>Bacillus cereus group</taxon>
    </lineage>
</organism>
<evidence type="ECO:0000313" key="1">
    <source>
        <dbReference type="EMBL" id="PEO00490.1"/>
    </source>
</evidence>
<dbReference type="Proteomes" id="UP000220691">
    <property type="component" value="Unassembled WGS sequence"/>
</dbReference>
<proteinExistence type="predicted"/>
<dbReference type="EMBL" id="NUAN01000037">
    <property type="protein sequence ID" value="PEO00490.1"/>
    <property type="molecule type" value="Genomic_DNA"/>
</dbReference>
<name>A0A9X6UDX9_BACCE</name>
<evidence type="ECO:0000313" key="2">
    <source>
        <dbReference type="Proteomes" id="UP000220691"/>
    </source>
</evidence>
<gene>
    <name evidence="1" type="ORF">CN553_06745</name>
</gene>
<dbReference type="AlphaFoldDB" id="A0A9X6UDX9"/>
<protein>
    <submittedName>
        <fullName evidence="1">Uncharacterized protein</fullName>
    </submittedName>
</protein>
<accession>A0A9X6UDX9</accession>
<comment type="caution">
    <text evidence="1">The sequence shown here is derived from an EMBL/GenBank/DDBJ whole genome shotgun (WGS) entry which is preliminary data.</text>
</comment>